<comment type="caution">
    <text evidence="6">The sequence shown here is derived from an EMBL/GenBank/DDBJ whole genome shotgun (WGS) entry which is preliminary data.</text>
</comment>
<proteinExistence type="predicted"/>
<dbReference type="Gene3D" id="3.40.1090.10">
    <property type="entry name" value="Cytosolic phospholipase A2 catalytic domain"/>
    <property type="match status" value="1"/>
</dbReference>
<dbReference type="PANTHER" id="PTHR14226:SF29">
    <property type="entry name" value="NEUROPATHY TARGET ESTERASE SWS"/>
    <property type="match status" value="1"/>
</dbReference>
<keyword evidence="1 4" id="KW-0378">Hydrolase</keyword>
<keyword evidence="7" id="KW-1185">Reference proteome</keyword>
<organism evidence="6 7">
    <name type="scientific">Fervidicella metallireducens AeB</name>
    <dbReference type="NCBI Taxonomy" id="1403537"/>
    <lineage>
        <taxon>Bacteria</taxon>
        <taxon>Bacillati</taxon>
        <taxon>Bacillota</taxon>
        <taxon>Clostridia</taxon>
        <taxon>Eubacteriales</taxon>
        <taxon>Clostridiaceae</taxon>
        <taxon>Fervidicella</taxon>
    </lineage>
</organism>
<dbReference type="InterPro" id="IPR002641">
    <property type="entry name" value="PNPLA_dom"/>
</dbReference>
<keyword evidence="2 4" id="KW-0442">Lipid degradation</keyword>
<evidence type="ECO:0000256" key="3">
    <source>
        <dbReference type="ARBA" id="ARBA00023098"/>
    </source>
</evidence>
<gene>
    <name evidence="6" type="ORF">Q428_04245</name>
</gene>
<dbReference type="GO" id="GO:0016042">
    <property type="term" value="P:lipid catabolic process"/>
    <property type="evidence" value="ECO:0007669"/>
    <property type="project" value="UniProtKB-UniRule"/>
</dbReference>
<reference evidence="6 7" key="1">
    <citation type="journal article" date="2014" name="Genome Announc.">
        <title>Draft Genome Sequence of Fervidicella metallireducens Strain AeBT, an Iron-Reducing Thermoanaerobe from the Great Artesian Basin.</title>
        <authorList>
            <person name="Patel B.K."/>
        </authorList>
    </citation>
    <scope>NUCLEOTIDE SEQUENCE [LARGE SCALE GENOMIC DNA]</scope>
    <source>
        <strain evidence="6 7">AeB</strain>
    </source>
</reference>
<dbReference type="Pfam" id="PF01734">
    <property type="entry name" value="Patatin"/>
    <property type="match status" value="1"/>
</dbReference>
<evidence type="ECO:0000256" key="4">
    <source>
        <dbReference type="PROSITE-ProRule" id="PRU01161"/>
    </source>
</evidence>
<dbReference type="CDD" id="cd07209">
    <property type="entry name" value="Pat_hypo_Ecoli_Z1214_like"/>
    <property type="match status" value="1"/>
</dbReference>
<evidence type="ECO:0000256" key="2">
    <source>
        <dbReference type="ARBA" id="ARBA00022963"/>
    </source>
</evidence>
<dbReference type="InterPro" id="IPR050301">
    <property type="entry name" value="NTE"/>
</dbReference>
<dbReference type="EMBL" id="AZQP01000008">
    <property type="protein sequence ID" value="EYE89156.1"/>
    <property type="molecule type" value="Genomic_DNA"/>
</dbReference>
<name>A0A017RX55_9CLOT</name>
<feature type="short sequence motif" description="DGA/G" evidence="4">
    <location>
        <begin position="176"/>
        <end position="178"/>
    </location>
</feature>
<evidence type="ECO:0000256" key="1">
    <source>
        <dbReference type="ARBA" id="ARBA00022801"/>
    </source>
</evidence>
<dbReference type="AlphaFoldDB" id="A0A017RX55"/>
<feature type="active site" description="Nucleophile" evidence="4">
    <location>
        <position position="39"/>
    </location>
</feature>
<protein>
    <submittedName>
        <fullName evidence="6">Patatin</fullName>
    </submittedName>
</protein>
<evidence type="ECO:0000259" key="5">
    <source>
        <dbReference type="PROSITE" id="PS51635"/>
    </source>
</evidence>
<feature type="active site" description="Proton acceptor" evidence="4">
    <location>
        <position position="176"/>
    </location>
</feature>
<sequence length="449" mass="50387">MNGYGLVLGGGGAKGGYEIGVWKALKELDIPIKAVAGTSVGALNGAMIVQDDYELASELWTSLSIESVIKVEKELAVVNEKNKKSPVVLAAMKNMISSGGLDVTPLKELLNRIINEKKIRDSQIDLGMVTFSLSDFKPIKVFKSDIPDGKLVDYLLASSCFPAFKPHEIDSKKFIDGGVYDNIPVSLMIEKGIKDIIVVDISGLGLVRKIDKKGLNIIEIKNSEDLGGTLDFNGERSKINIDIGYYDTLKAFGKLKGSRYYIIPSDEFEDKKRHYIDNIGLEEIKKMYNFLGVSLGPKSAANSKLILDRILRTINQYAGQKLDSYSIFPAMAEITAEQLGIDRRRIYDLNELVQEIMKEYDVIKNSADFKEYIKGLTKLILSRSQLEFDREIKKTLIEGKFLISYDPYLYETNDNIKRFRRFLAVAMPKILIANMFISLILSKEDRQGQ</sequence>
<dbReference type="InterPro" id="IPR016035">
    <property type="entry name" value="Acyl_Trfase/lysoPLipase"/>
</dbReference>
<dbReference type="GO" id="GO:0016787">
    <property type="term" value="F:hydrolase activity"/>
    <property type="evidence" value="ECO:0007669"/>
    <property type="project" value="UniProtKB-UniRule"/>
</dbReference>
<dbReference type="STRING" id="1403537.Q428_04245"/>
<feature type="short sequence motif" description="GXGXXG" evidence="4">
    <location>
        <begin position="10"/>
        <end position="15"/>
    </location>
</feature>
<feature type="domain" description="PNPLA" evidence="5">
    <location>
        <begin position="6"/>
        <end position="189"/>
    </location>
</feature>
<dbReference type="RefSeq" id="WP_051514910.1">
    <property type="nucleotide sequence ID" value="NZ_AZQP01000008.1"/>
</dbReference>
<keyword evidence="3 4" id="KW-0443">Lipid metabolism</keyword>
<dbReference type="OrthoDB" id="9770965at2"/>
<evidence type="ECO:0000313" key="6">
    <source>
        <dbReference type="EMBL" id="EYE89156.1"/>
    </source>
</evidence>
<dbReference type="PROSITE" id="PS51635">
    <property type="entry name" value="PNPLA"/>
    <property type="match status" value="1"/>
</dbReference>
<dbReference type="SUPFAM" id="SSF52151">
    <property type="entry name" value="FabD/lysophospholipase-like"/>
    <property type="match status" value="1"/>
</dbReference>
<accession>A0A017RX55</accession>
<dbReference type="PANTHER" id="PTHR14226">
    <property type="entry name" value="NEUROPATHY TARGET ESTERASE/SWISS CHEESE D.MELANOGASTER"/>
    <property type="match status" value="1"/>
</dbReference>
<feature type="short sequence motif" description="GXSXG" evidence="4">
    <location>
        <begin position="37"/>
        <end position="41"/>
    </location>
</feature>
<dbReference type="Proteomes" id="UP000019681">
    <property type="component" value="Unassembled WGS sequence"/>
</dbReference>
<evidence type="ECO:0000313" key="7">
    <source>
        <dbReference type="Proteomes" id="UP000019681"/>
    </source>
</evidence>